<evidence type="ECO:0000313" key="8">
    <source>
        <dbReference type="Proteomes" id="UP001060164"/>
    </source>
</evidence>
<feature type="transmembrane region" description="Helical" evidence="6">
    <location>
        <begin position="75"/>
        <end position="92"/>
    </location>
</feature>
<organism evidence="7 8">
    <name type="scientific">Ruminococcus gauvreauii</name>
    <dbReference type="NCBI Taxonomy" id="438033"/>
    <lineage>
        <taxon>Bacteria</taxon>
        <taxon>Bacillati</taxon>
        <taxon>Bacillota</taxon>
        <taxon>Clostridia</taxon>
        <taxon>Eubacteriales</taxon>
        <taxon>Oscillospiraceae</taxon>
        <taxon>Ruminococcus</taxon>
    </lineage>
</organism>
<evidence type="ECO:0000256" key="4">
    <source>
        <dbReference type="ARBA" id="ARBA00022989"/>
    </source>
</evidence>
<evidence type="ECO:0000256" key="2">
    <source>
        <dbReference type="ARBA" id="ARBA00022475"/>
    </source>
</evidence>
<keyword evidence="4 6" id="KW-1133">Transmembrane helix</keyword>
<dbReference type="CDD" id="cd06579">
    <property type="entry name" value="TM_PBP1_transp_AraH_like"/>
    <property type="match status" value="1"/>
</dbReference>
<keyword evidence="8" id="KW-1185">Reference proteome</keyword>
<evidence type="ECO:0000256" key="6">
    <source>
        <dbReference type="SAM" id="Phobius"/>
    </source>
</evidence>
<keyword evidence="2" id="KW-1003">Cell membrane</keyword>
<feature type="transmembrane region" description="Helical" evidence="6">
    <location>
        <begin position="166"/>
        <end position="187"/>
    </location>
</feature>
<accession>A0ABY5VKK6</accession>
<evidence type="ECO:0000313" key="7">
    <source>
        <dbReference type="EMBL" id="UWP61139.1"/>
    </source>
</evidence>
<dbReference type="Proteomes" id="UP001060164">
    <property type="component" value="Chromosome"/>
</dbReference>
<feature type="transmembrane region" description="Helical" evidence="6">
    <location>
        <begin position="129"/>
        <end position="146"/>
    </location>
</feature>
<dbReference type="InterPro" id="IPR001851">
    <property type="entry name" value="ABC_transp_permease"/>
</dbReference>
<feature type="transmembrane region" description="Helical" evidence="6">
    <location>
        <begin position="47"/>
        <end position="68"/>
    </location>
</feature>
<keyword evidence="5 6" id="KW-0472">Membrane</keyword>
<evidence type="ECO:0000256" key="5">
    <source>
        <dbReference type="ARBA" id="ARBA00023136"/>
    </source>
</evidence>
<sequence length="325" mass="34742">MNEAAITVKKKFDVSNFLLSYGFYILFVVMFIVCGIISPYFLTRDNLMQIMWGATTLLVVAAGGTFVIVTGNMDMSVGSVALCSSAIAVYAMNHGAGFAQMVILIFVVGAVIGAINGVLVTYCKLNSMLATLGMMILLRGIALNITNGGAQTSLPPEFKMIADSRIGGISILILVSLIILLVFQCVLRKTRFGAYCYAIGCSEESAKRIGLPLKRVKMAVYILSGICAAFVGFVACCKVGTYSGTIGNEMEFDVVTVCVMGGTSLLGGRGNIFPGTFIGVVLLYLINNILALTGASPYIYPFAKGLVIFAAMYVDALKNFRKKRI</sequence>
<feature type="transmembrane region" description="Helical" evidence="6">
    <location>
        <begin position="98"/>
        <end position="122"/>
    </location>
</feature>
<feature type="transmembrane region" description="Helical" evidence="6">
    <location>
        <begin position="21"/>
        <end position="41"/>
    </location>
</feature>
<name>A0ABY5VKK6_9FIRM</name>
<reference evidence="7" key="1">
    <citation type="journal article" date="2022" name="Cell">
        <title>Design, construction, and in vivo augmentation of a complex gut microbiome.</title>
        <authorList>
            <person name="Cheng A.G."/>
            <person name="Ho P.Y."/>
            <person name="Aranda-Diaz A."/>
            <person name="Jain S."/>
            <person name="Yu F.B."/>
            <person name="Meng X."/>
            <person name="Wang M."/>
            <person name="Iakiviak M."/>
            <person name="Nagashima K."/>
            <person name="Zhao A."/>
            <person name="Murugkar P."/>
            <person name="Patil A."/>
            <person name="Atabakhsh K."/>
            <person name="Weakley A."/>
            <person name="Yan J."/>
            <person name="Brumbaugh A.R."/>
            <person name="Higginbottom S."/>
            <person name="Dimas A."/>
            <person name="Shiver A.L."/>
            <person name="Deutschbauer A."/>
            <person name="Neff N."/>
            <person name="Sonnenburg J.L."/>
            <person name="Huang K.C."/>
            <person name="Fischbach M.A."/>
        </authorList>
    </citation>
    <scope>NUCLEOTIDE SEQUENCE</scope>
    <source>
        <strain evidence="7">DSM 19829</strain>
    </source>
</reference>
<keyword evidence="3 6" id="KW-0812">Transmembrane</keyword>
<dbReference type="RefSeq" id="WP_028528265.1">
    <property type="nucleotide sequence ID" value="NZ_CABLBR010000009.1"/>
</dbReference>
<dbReference type="PANTHER" id="PTHR32196">
    <property type="entry name" value="ABC TRANSPORTER PERMEASE PROTEIN YPHD-RELATED-RELATED"/>
    <property type="match status" value="1"/>
</dbReference>
<dbReference type="Pfam" id="PF02653">
    <property type="entry name" value="BPD_transp_2"/>
    <property type="match status" value="1"/>
</dbReference>
<comment type="subcellular location">
    <subcellularLocation>
        <location evidence="1">Cell membrane</location>
        <topology evidence="1">Multi-pass membrane protein</topology>
    </subcellularLocation>
</comment>
<feature type="transmembrane region" description="Helical" evidence="6">
    <location>
        <begin position="218"/>
        <end position="244"/>
    </location>
</feature>
<feature type="transmembrane region" description="Helical" evidence="6">
    <location>
        <begin position="275"/>
        <end position="292"/>
    </location>
</feature>
<gene>
    <name evidence="7" type="ORF">NQ502_08950</name>
</gene>
<evidence type="ECO:0000256" key="3">
    <source>
        <dbReference type="ARBA" id="ARBA00022692"/>
    </source>
</evidence>
<evidence type="ECO:0000256" key="1">
    <source>
        <dbReference type="ARBA" id="ARBA00004651"/>
    </source>
</evidence>
<proteinExistence type="predicted"/>
<protein>
    <submittedName>
        <fullName evidence="7">ABC transporter permease</fullName>
    </submittedName>
</protein>
<dbReference type="EMBL" id="CP102290">
    <property type="protein sequence ID" value="UWP61139.1"/>
    <property type="molecule type" value="Genomic_DNA"/>
</dbReference>